<dbReference type="InterPro" id="IPR044996">
    <property type="entry name" value="COQ10-like"/>
</dbReference>
<name>A0A451BKK4_9GAMM</name>
<dbReference type="PANTHER" id="PTHR12901">
    <property type="entry name" value="SPERM PROTEIN HOMOLOG"/>
    <property type="match status" value="1"/>
</dbReference>
<proteinExistence type="inferred from homology"/>
<comment type="similarity">
    <text evidence="1">Belongs to the ribosome association toxin RatA family.</text>
</comment>
<evidence type="ECO:0000256" key="2">
    <source>
        <dbReference type="ARBA" id="ARBA00022649"/>
    </source>
</evidence>
<organism evidence="4">
    <name type="scientific">Candidatus Kentrum sp. SD</name>
    <dbReference type="NCBI Taxonomy" id="2126332"/>
    <lineage>
        <taxon>Bacteria</taxon>
        <taxon>Pseudomonadati</taxon>
        <taxon>Pseudomonadota</taxon>
        <taxon>Gammaproteobacteria</taxon>
        <taxon>Candidatus Kentrum</taxon>
    </lineage>
</organism>
<sequence length="158" mass="18751">MTTHTTKRIFPYPADYVFDLVTDVERYPDFLPYWRRAEIYARDGNTYHTDQEIWMGMIRERFRTKTVLKQFTRIDVTLSEGFFRDLAIRWEFEPMSDGGCEVVFTQSWELQSFLKQQLVSLLLAENSHSTINAFEKRAHELCGIGSRIQHDHHSVTTH</sequence>
<protein>
    <submittedName>
        <fullName evidence="4">Coenzyme Q-binding protein COQ10</fullName>
    </submittedName>
</protein>
<gene>
    <name evidence="4" type="ORF">BECKSD772D_GA0070982_10278</name>
</gene>
<dbReference type="InterPro" id="IPR023393">
    <property type="entry name" value="START-like_dom_sf"/>
</dbReference>
<dbReference type="InterPro" id="IPR005031">
    <property type="entry name" value="COQ10_START"/>
</dbReference>
<evidence type="ECO:0000259" key="3">
    <source>
        <dbReference type="Pfam" id="PF03364"/>
    </source>
</evidence>
<dbReference type="PANTHER" id="PTHR12901:SF10">
    <property type="entry name" value="COENZYME Q-BINDING PROTEIN COQ10, MITOCHONDRIAL"/>
    <property type="match status" value="1"/>
</dbReference>
<feature type="domain" description="Coenzyme Q-binding protein COQ10 START" evidence="3">
    <location>
        <begin position="11"/>
        <end position="134"/>
    </location>
</feature>
<reference evidence="4" key="1">
    <citation type="submission" date="2019-02" db="EMBL/GenBank/DDBJ databases">
        <authorList>
            <person name="Gruber-Vodicka R. H."/>
            <person name="Seah K. B. B."/>
        </authorList>
    </citation>
    <scope>NUCLEOTIDE SEQUENCE</scope>
    <source>
        <strain evidence="4">BECK_S127</strain>
    </source>
</reference>
<evidence type="ECO:0000313" key="4">
    <source>
        <dbReference type="EMBL" id="VFK78839.1"/>
    </source>
</evidence>
<dbReference type="GO" id="GO:0048039">
    <property type="term" value="F:ubiquinone binding"/>
    <property type="evidence" value="ECO:0007669"/>
    <property type="project" value="InterPro"/>
</dbReference>
<dbReference type="SUPFAM" id="SSF55961">
    <property type="entry name" value="Bet v1-like"/>
    <property type="match status" value="1"/>
</dbReference>
<accession>A0A451BKK4</accession>
<dbReference type="CDD" id="cd07813">
    <property type="entry name" value="COQ10p_like"/>
    <property type="match status" value="1"/>
</dbReference>
<keyword evidence="2" id="KW-1277">Toxin-antitoxin system</keyword>
<dbReference type="Pfam" id="PF03364">
    <property type="entry name" value="Polyketide_cyc"/>
    <property type="match status" value="1"/>
</dbReference>
<evidence type="ECO:0000256" key="1">
    <source>
        <dbReference type="ARBA" id="ARBA00008918"/>
    </source>
</evidence>
<dbReference type="AlphaFoldDB" id="A0A451BKK4"/>
<dbReference type="Gene3D" id="3.30.530.20">
    <property type="match status" value="1"/>
</dbReference>
<dbReference type="GO" id="GO:0045333">
    <property type="term" value="P:cellular respiration"/>
    <property type="evidence" value="ECO:0007669"/>
    <property type="project" value="InterPro"/>
</dbReference>
<dbReference type="EMBL" id="CAADHB010000027">
    <property type="protein sequence ID" value="VFK78839.1"/>
    <property type="molecule type" value="Genomic_DNA"/>
</dbReference>